<accession>A0A6N7WH89</accession>
<feature type="transmembrane region" description="Helical" evidence="1">
    <location>
        <begin position="78"/>
        <end position="98"/>
    </location>
</feature>
<dbReference type="RefSeq" id="WP_154464599.1">
    <property type="nucleotide sequence ID" value="NZ_JAXDZL010000016.1"/>
</dbReference>
<dbReference type="Proteomes" id="UP000436047">
    <property type="component" value="Unassembled WGS sequence"/>
</dbReference>
<dbReference type="GeneID" id="86053555"/>
<protein>
    <submittedName>
        <fullName evidence="2">Uncharacterized protein</fullName>
    </submittedName>
</protein>
<reference evidence="2 3" key="1">
    <citation type="submission" date="2019-08" db="EMBL/GenBank/DDBJ databases">
        <title>In-depth cultivation of the pig gut microbiome towards novel bacterial diversity and tailored functional studies.</title>
        <authorList>
            <person name="Wylensek D."/>
            <person name="Hitch T.C.A."/>
            <person name="Clavel T."/>
        </authorList>
    </citation>
    <scope>NUCLEOTIDE SEQUENCE [LARGE SCALE GENOMIC DNA]</scope>
    <source>
        <strain evidence="2 3">WCA-389-WT-23B</strain>
    </source>
</reference>
<dbReference type="AlphaFoldDB" id="A0A6N7WH89"/>
<keyword evidence="1" id="KW-0472">Membrane</keyword>
<gene>
    <name evidence="2" type="ORF">FYJ45_10845</name>
</gene>
<proteinExistence type="predicted"/>
<feature type="transmembrane region" description="Helical" evidence="1">
    <location>
        <begin position="33"/>
        <end position="58"/>
    </location>
</feature>
<name>A0A6N7WH89_9FIRM</name>
<comment type="caution">
    <text evidence="2">The sequence shown here is derived from an EMBL/GenBank/DDBJ whole genome shotgun (WGS) entry which is preliminary data.</text>
</comment>
<keyword evidence="3" id="KW-1185">Reference proteome</keyword>
<organism evidence="2 3">
    <name type="scientific">Eisenbergiella porci</name>
    <dbReference type="NCBI Taxonomy" id="2652274"/>
    <lineage>
        <taxon>Bacteria</taxon>
        <taxon>Bacillati</taxon>
        <taxon>Bacillota</taxon>
        <taxon>Clostridia</taxon>
        <taxon>Lachnospirales</taxon>
        <taxon>Lachnospiraceae</taxon>
        <taxon>Eisenbergiella</taxon>
    </lineage>
</organism>
<keyword evidence="1" id="KW-0812">Transmembrane</keyword>
<evidence type="ECO:0000313" key="2">
    <source>
        <dbReference type="EMBL" id="MSS88780.1"/>
    </source>
</evidence>
<keyword evidence="1" id="KW-1133">Transmembrane helix</keyword>
<evidence type="ECO:0000313" key="3">
    <source>
        <dbReference type="Proteomes" id="UP000436047"/>
    </source>
</evidence>
<evidence type="ECO:0000256" key="1">
    <source>
        <dbReference type="SAM" id="Phobius"/>
    </source>
</evidence>
<dbReference type="EMBL" id="VUMI01000015">
    <property type="protein sequence ID" value="MSS88780.1"/>
    <property type="molecule type" value="Genomic_DNA"/>
</dbReference>
<sequence>MEKAKIDVCEICRSELAGLRIYQDLPFDEISRLLLVSLITFVGYTVSNLVYIVSVTLINNWKNMVPQHISLQMAAEAVPGILLEGVLLCGISLLALPFGMRKKSVSQTIVAASIISMVLNGGFGDNVIGNLSLRRGRTAVCGAIEE</sequence>